<sequence length="397" mass="44186">MSEIDSVLFHDPSNTGGGHFIKQCELMRNFAEDDVSTYFVSPTEFDAVQGIDHRSDDVIPFTGRLGLIGHLISLFWYLLVVRPDRFVPFNIFGGFVGGIIGTFTSTETVLFIRGDFYRGRAIAGGFGAKLIKRSITYLEWIIFRSVDRIVFISEHNKKIMTQRTGLDESETKTTVLYNNTFTERVRKQLDGDKKSLDGAPVIGFAGEFPSEGGKGVSTLIDAVAHLDDCYPNLHLYLLGRGDGIESLRQQVRYEGLEDRVHFPGWVDDPIRYMRAFDLYILPSYHEGLGNSLLEALAAETPIAGSDVGGIPEVVYDRDYLFEPRDPVAIAGVIDTIFDSDDAYQRAMENCQKRRTEFDFDWAQAGRHIVTAGSAPVEPSRIPPVPIPDQLGAVAVGT</sequence>
<dbReference type="PANTHER" id="PTHR12526">
    <property type="entry name" value="GLYCOSYLTRANSFERASE"/>
    <property type="match status" value="1"/>
</dbReference>
<reference evidence="2 3" key="1">
    <citation type="journal article" date="2014" name="Front. Microbiol.">
        <title>Population and genomic analysis of the genus Halorubrum.</title>
        <authorList>
            <person name="Fullmer M.S."/>
            <person name="Soucy S.M."/>
            <person name="Swithers K.S."/>
            <person name="Makkay A.M."/>
            <person name="Wheeler R."/>
            <person name="Ventosa A."/>
            <person name="Gogarten J.P."/>
            <person name="Papke R.T."/>
        </authorList>
    </citation>
    <scope>NUCLEOTIDE SEQUENCE [LARGE SCALE GENOMIC DNA]</scope>
    <source>
        <strain evidence="2 3">Ga36</strain>
    </source>
</reference>
<gene>
    <name evidence="2" type="ORF">DJ80_05305</name>
</gene>
<feature type="transmembrane region" description="Helical" evidence="1">
    <location>
        <begin position="61"/>
        <end position="79"/>
    </location>
</feature>
<dbReference type="EMBL" id="NHOZ01000047">
    <property type="protein sequence ID" value="OYR64421.1"/>
    <property type="molecule type" value="Genomic_DNA"/>
</dbReference>
<comment type="caution">
    <text evidence="2">The sequence shown here is derived from an EMBL/GenBank/DDBJ whole genome shotgun (WGS) entry which is preliminary data.</text>
</comment>
<accession>A0A256J6J5</accession>
<evidence type="ECO:0000256" key="1">
    <source>
        <dbReference type="SAM" id="Phobius"/>
    </source>
</evidence>
<keyword evidence="1" id="KW-1133">Transmembrane helix</keyword>
<evidence type="ECO:0000313" key="2">
    <source>
        <dbReference type="EMBL" id="OYR64421.1"/>
    </source>
</evidence>
<evidence type="ECO:0008006" key="4">
    <source>
        <dbReference type="Google" id="ProtNLM"/>
    </source>
</evidence>
<dbReference type="RefSeq" id="WP_094552692.1">
    <property type="nucleotide sequence ID" value="NZ_NHOZ01000047.1"/>
</dbReference>
<keyword evidence="1" id="KW-0812">Transmembrane</keyword>
<dbReference type="AlphaFoldDB" id="A0A256J6J5"/>
<dbReference type="Pfam" id="PF13692">
    <property type="entry name" value="Glyco_trans_1_4"/>
    <property type="match status" value="1"/>
</dbReference>
<dbReference type="CDD" id="cd03811">
    <property type="entry name" value="GT4_GT28_WabH-like"/>
    <property type="match status" value="1"/>
</dbReference>
<dbReference type="Proteomes" id="UP000215731">
    <property type="component" value="Unassembled WGS sequence"/>
</dbReference>
<name>A0A256J6J5_HALEZ</name>
<evidence type="ECO:0000313" key="3">
    <source>
        <dbReference type="Proteomes" id="UP000215731"/>
    </source>
</evidence>
<feature type="transmembrane region" description="Helical" evidence="1">
    <location>
        <begin position="91"/>
        <end position="112"/>
    </location>
</feature>
<dbReference type="Gene3D" id="3.40.50.2000">
    <property type="entry name" value="Glycogen Phosphorylase B"/>
    <property type="match status" value="2"/>
</dbReference>
<proteinExistence type="predicted"/>
<protein>
    <recommendedName>
        <fullName evidence="4">Glycosyltransferase family 1 protein</fullName>
    </recommendedName>
</protein>
<keyword evidence="1" id="KW-0472">Membrane</keyword>
<organism evidence="2 3">
    <name type="scientific">Halorubrum ezzemoulense</name>
    <name type="common">Halorubrum chaoviator</name>
    <dbReference type="NCBI Taxonomy" id="337243"/>
    <lineage>
        <taxon>Archaea</taxon>
        <taxon>Methanobacteriati</taxon>
        <taxon>Methanobacteriota</taxon>
        <taxon>Stenosarchaea group</taxon>
        <taxon>Halobacteria</taxon>
        <taxon>Halobacteriales</taxon>
        <taxon>Haloferacaceae</taxon>
        <taxon>Halorubrum</taxon>
    </lineage>
</organism>
<dbReference type="SUPFAM" id="SSF53756">
    <property type="entry name" value="UDP-Glycosyltransferase/glycogen phosphorylase"/>
    <property type="match status" value="1"/>
</dbReference>